<sequence length="295" mass="31550">MPLRLMRIGARDAETPVLEVGDTHFDLSAVVDDIDPGFWADGPARITAAHEAGTLPEIDIAGQRIGAPITRPASVICIGQNYAAHAAESGSPAPTQPIIFLKTPNTITGPFDDIGIPPRAATFDWEVELGVVIGAQAAYLESPEAARAVIGGYLVANDLSERDYQTTHSGGQWSKGKVVKDSMPLGPYLVTADAIDTRDLRLRSWVNGDPRQDSTTADMIFPVDDLVWRLSQYMQLEPGDVISTGTPQGVALSGRFPYLQPGDVSEVEITGLGRQRQAYFRVDAPAGTGADLLLS</sequence>
<evidence type="ECO:0000259" key="3">
    <source>
        <dbReference type="Pfam" id="PF01557"/>
    </source>
</evidence>
<evidence type="ECO:0000256" key="1">
    <source>
        <dbReference type="ARBA" id="ARBA00010211"/>
    </source>
</evidence>
<reference evidence="4 5" key="1">
    <citation type="submission" date="2024-02" db="EMBL/GenBank/DDBJ databases">
        <title>Characterization of antibiotic resistant novel bacterial strains and their environmental applications.</title>
        <authorList>
            <person name="Manzoor S."/>
            <person name="Abbas S."/>
            <person name="Arshad M."/>
            <person name="Li W.J."/>
            <person name="Ahmed I."/>
        </authorList>
    </citation>
    <scope>NUCLEOTIDE SEQUENCE [LARGE SCALE GENOMIC DNA]</scope>
    <source>
        <strain evidence="4 5">KACC 15558</strain>
    </source>
</reference>
<dbReference type="Proteomes" id="UP001498935">
    <property type="component" value="Unassembled WGS sequence"/>
</dbReference>
<proteinExistence type="inferred from homology"/>
<feature type="domain" description="Fumarylacetoacetase-like C-terminal" evidence="3">
    <location>
        <begin position="75"/>
        <end position="277"/>
    </location>
</feature>
<evidence type="ECO:0000256" key="2">
    <source>
        <dbReference type="ARBA" id="ARBA00022723"/>
    </source>
</evidence>
<dbReference type="InterPro" id="IPR051121">
    <property type="entry name" value="FAH"/>
</dbReference>
<dbReference type="EMBL" id="BAABNP010000001">
    <property type="protein sequence ID" value="GAA5339061.1"/>
    <property type="molecule type" value="Genomic_DNA"/>
</dbReference>
<name>A0ABP9U0D1_9MICO</name>
<dbReference type="Gene3D" id="3.90.850.10">
    <property type="entry name" value="Fumarylacetoacetase-like, C-terminal domain"/>
    <property type="match status" value="1"/>
</dbReference>
<dbReference type="InterPro" id="IPR036663">
    <property type="entry name" value="Fumarylacetoacetase_C_sf"/>
</dbReference>
<evidence type="ECO:0000313" key="5">
    <source>
        <dbReference type="Proteomes" id="UP001498935"/>
    </source>
</evidence>
<dbReference type="InterPro" id="IPR011234">
    <property type="entry name" value="Fumarylacetoacetase-like_C"/>
</dbReference>
<evidence type="ECO:0000313" key="4">
    <source>
        <dbReference type="EMBL" id="GAA5339061.1"/>
    </source>
</evidence>
<protein>
    <submittedName>
        <fullName evidence="4">Fumarylacetoacetate hydrolase family protein</fullName>
    </submittedName>
</protein>
<comment type="caution">
    <text evidence="4">The sequence shown here is derived from an EMBL/GenBank/DDBJ whole genome shotgun (WGS) entry which is preliminary data.</text>
</comment>
<dbReference type="SUPFAM" id="SSF56529">
    <property type="entry name" value="FAH"/>
    <property type="match status" value="1"/>
</dbReference>
<dbReference type="Pfam" id="PF01557">
    <property type="entry name" value="FAA_hydrolase"/>
    <property type="match status" value="1"/>
</dbReference>
<dbReference type="GO" id="GO:0016787">
    <property type="term" value="F:hydrolase activity"/>
    <property type="evidence" value="ECO:0007669"/>
    <property type="project" value="UniProtKB-KW"/>
</dbReference>
<keyword evidence="4" id="KW-0378">Hydrolase</keyword>
<dbReference type="PANTHER" id="PTHR42796:SF4">
    <property type="entry name" value="FUMARYLACETOACETATE HYDROLASE DOMAIN-CONTAINING PROTEIN 2A"/>
    <property type="match status" value="1"/>
</dbReference>
<comment type="similarity">
    <text evidence="1">Belongs to the FAH family.</text>
</comment>
<dbReference type="PANTHER" id="PTHR42796">
    <property type="entry name" value="FUMARYLACETOACETATE HYDROLASE DOMAIN-CONTAINING PROTEIN 2A-RELATED"/>
    <property type="match status" value="1"/>
</dbReference>
<organism evidence="4 5">
    <name type="scientific">Brevibacterium ammoniilyticum</name>
    <dbReference type="NCBI Taxonomy" id="1046555"/>
    <lineage>
        <taxon>Bacteria</taxon>
        <taxon>Bacillati</taxon>
        <taxon>Actinomycetota</taxon>
        <taxon>Actinomycetes</taxon>
        <taxon>Micrococcales</taxon>
        <taxon>Brevibacteriaceae</taxon>
        <taxon>Brevibacterium</taxon>
    </lineage>
</organism>
<keyword evidence="2" id="KW-0479">Metal-binding</keyword>
<gene>
    <name evidence="4" type="ORF">KACC15558_01010</name>
</gene>
<accession>A0ABP9U0D1</accession>
<keyword evidence="5" id="KW-1185">Reference proteome</keyword>